<reference evidence="1 2" key="1">
    <citation type="journal article" date="2013" name="PLoS ONE">
        <title>Predicting the Proteins of Angomonas deanei, Strigomonas culicis and Their Respective Endosymbionts Reveals New Aspects of the Trypanosomatidae Family.</title>
        <authorList>
            <person name="Motta M.C."/>
            <person name="Martins A.C."/>
            <person name="de Souza S.S."/>
            <person name="Catta-Preta C.M."/>
            <person name="Silva R."/>
            <person name="Klein C.C."/>
            <person name="de Almeida L.G."/>
            <person name="de Lima Cunha O."/>
            <person name="Ciapina L.P."/>
            <person name="Brocchi M."/>
            <person name="Colabardini A.C."/>
            <person name="de Araujo Lima B."/>
            <person name="Machado C.R."/>
            <person name="de Almeida Soares C.M."/>
            <person name="Probst C.M."/>
            <person name="de Menezes C.B."/>
            <person name="Thompson C.E."/>
            <person name="Bartholomeu D.C."/>
            <person name="Gradia D.F."/>
            <person name="Pavoni D.P."/>
            <person name="Grisard E.C."/>
            <person name="Fantinatti-Garboggini F."/>
            <person name="Marchini F.K."/>
            <person name="Rodrigues-Luiz G.F."/>
            <person name="Wagner G."/>
            <person name="Goldman G.H."/>
            <person name="Fietto J.L."/>
            <person name="Elias M.C."/>
            <person name="Goldman M.H."/>
            <person name="Sagot M.F."/>
            <person name="Pereira M."/>
            <person name="Stoco P.H."/>
            <person name="de Mendonca-Neto R.P."/>
            <person name="Teixeira S.M."/>
            <person name="Maciel T.E."/>
            <person name="de Oliveira Mendes T.A."/>
            <person name="Urmenyi T.P."/>
            <person name="de Souza W."/>
            <person name="Schenkman S."/>
            <person name="de Vasconcelos A.T."/>
        </authorList>
    </citation>
    <scope>NUCLEOTIDE SEQUENCE [LARGE SCALE GENOMIC DNA]</scope>
</reference>
<gene>
    <name evidence="1" type="ORF">STCU_12203</name>
</gene>
<protein>
    <submittedName>
        <fullName evidence="1">Uncharacterized protein</fullName>
    </submittedName>
</protein>
<dbReference type="EMBL" id="ATMH01012340">
    <property type="protein sequence ID" value="EPY15249.1"/>
    <property type="molecule type" value="Genomic_DNA"/>
</dbReference>
<evidence type="ECO:0000313" key="1">
    <source>
        <dbReference type="EMBL" id="EPY15249.1"/>
    </source>
</evidence>
<comment type="caution">
    <text evidence="1">The sequence shown here is derived from an EMBL/GenBank/DDBJ whole genome shotgun (WGS) entry which is preliminary data.</text>
</comment>
<dbReference type="AlphaFoldDB" id="S9TE62"/>
<organism evidence="1 2">
    <name type="scientific">Strigomonas culicis</name>
    <dbReference type="NCBI Taxonomy" id="28005"/>
    <lineage>
        <taxon>Eukaryota</taxon>
        <taxon>Discoba</taxon>
        <taxon>Euglenozoa</taxon>
        <taxon>Kinetoplastea</taxon>
        <taxon>Metakinetoplastina</taxon>
        <taxon>Trypanosomatida</taxon>
        <taxon>Trypanosomatidae</taxon>
        <taxon>Strigomonadinae</taxon>
        <taxon>Strigomonas</taxon>
    </lineage>
</organism>
<evidence type="ECO:0000313" key="2">
    <source>
        <dbReference type="Proteomes" id="UP000015354"/>
    </source>
</evidence>
<dbReference type="Proteomes" id="UP000015354">
    <property type="component" value="Unassembled WGS sequence"/>
</dbReference>
<accession>S9TE62</accession>
<sequence>MQCVMFFRSSSDRQGYTSFRYMHRRSSSSRRNSVSGEAAALCDGSRCPCGAACPGAAPTGFGASASVVRMTLATRAM</sequence>
<name>S9TE62_9TRYP</name>
<keyword evidence="2" id="KW-1185">Reference proteome</keyword>
<proteinExistence type="predicted"/>